<feature type="compositionally biased region" description="Basic and acidic residues" evidence="1">
    <location>
        <begin position="74"/>
        <end position="85"/>
    </location>
</feature>
<dbReference type="AlphaFoldDB" id="A0A1V9X986"/>
<proteinExistence type="predicted"/>
<feature type="compositionally biased region" description="Acidic residues" evidence="1">
    <location>
        <begin position="63"/>
        <end position="73"/>
    </location>
</feature>
<name>A0A1V9X986_9ACAR</name>
<evidence type="ECO:0000313" key="2">
    <source>
        <dbReference type="EMBL" id="OQR69961.1"/>
    </source>
</evidence>
<dbReference type="InParanoid" id="A0A1V9X986"/>
<feature type="compositionally biased region" description="Basic and acidic residues" evidence="1">
    <location>
        <begin position="1"/>
        <end position="14"/>
    </location>
</feature>
<organism evidence="2 3">
    <name type="scientific">Tropilaelaps mercedesae</name>
    <dbReference type="NCBI Taxonomy" id="418985"/>
    <lineage>
        <taxon>Eukaryota</taxon>
        <taxon>Metazoa</taxon>
        <taxon>Ecdysozoa</taxon>
        <taxon>Arthropoda</taxon>
        <taxon>Chelicerata</taxon>
        <taxon>Arachnida</taxon>
        <taxon>Acari</taxon>
        <taxon>Parasitiformes</taxon>
        <taxon>Mesostigmata</taxon>
        <taxon>Gamasina</taxon>
        <taxon>Dermanyssoidea</taxon>
        <taxon>Laelapidae</taxon>
        <taxon>Tropilaelaps</taxon>
    </lineage>
</organism>
<feature type="compositionally biased region" description="Polar residues" evidence="1">
    <location>
        <begin position="86"/>
        <end position="99"/>
    </location>
</feature>
<gene>
    <name evidence="2" type="ORF">BIW11_01755</name>
</gene>
<accession>A0A1V9X986</accession>
<evidence type="ECO:0000313" key="3">
    <source>
        <dbReference type="Proteomes" id="UP000192247"/>
    </source>
</evidence>
<feature type="region of interest" description="Disordered" evidence="1">
    <location>
        <begin position="1"/>
        <end position="103"/>
    </location>
</feature>
<evidence type="ECO:0000256" key="1">
    <source>
        <dbReference type="SAM" id="MobiDB-lite"/>
    </source>
</evidence>
<dbReference type="Proteomes" id="UP000192247">
    <property type="component" value="Unassembled WGS sequence"/>
</dbReference>
<comment type="caution">
    <text evidence="2">The sequence shown here is derived from an EMBL/GenBank/DDBJ whole genome shotgun (WGS) entry which is preliminary data.</text>
</comment>
<dbReference type="EMBL" id="MNPL01019206">
    <property type="protein sequence ID" value="OQR69961.1"/>
    <property type="molecule type" value="Genomic_DNA"/>
</dbReference>
<keyword evidence="3" id="KW-1185">Reference proteome</keyword>
<sequence>MTLRRQEHRERAERVPNAQRPDKLAMAAPAVGTGGGGGKQRPAETDIASGKRFPHPAEREATTDESDSEDEEFYEKARDQDRDGQSESSGNEQETSTDSLADKPVKVVGVRKIEGEPLVSATRCRISNGRSIGAPECHRKSKGRHGGVVASSDRLGRLPTDAILPSILRRRKRAALLRCTVATRRPRQSRKCFRWCCVSKTDVTHCLIDAKRAVDTSNFRRYRDPSERYSGRARTGVKWCQKQRIDAASSIRRRRNRLSFLGRGGPSTRHERLVVKFYLDASVRRRRFTDLRC</sequence>
<reference evidence="2 3" key="1">
    <citation type="journal article" date="2017" name="Gigascience">
        <title>Draft genome of the honey bee ectoparasitic mite, Tropilaelaps mercedesae, is shaped by the parasitic life history.</title>
        <authorList>
            <person name="Dong X."/>
            <person name="Armstrong S.D."/>
            <person name="Xia D."/>
            <person name="Makepeace B.L."/>
            <person name="Darby A.C."/>
            <person name="Kadowaki T."/>
        </authorList>
    </citation>
    <scope>NUCLEOTIDE SEQUENCE [LARGE SCALE GENOMIC DNA]</scope>
    <source>
        <strain evidence="2">Wuxi-XJTLU</strain>
    </source>
</reference>
<protein>
    <submittedName>
        <fullName evidence="2">Uncharacterized protein</fullName>
    </submittedName>
</protein>